<gene>
    <name evidence="2" type="ORF">GCM10023195_12930</name>
</gene>
<dbReference type="EMBL" id="BAABHJ010000003">
    <property type="protein sequence ID" value="GAA4603855.1"/>
    <property type="molecule type" value="Genomic_DNA"/>
</dbReference>
<evidence type="ECO:0000259" key="1">
    <source>
        <dbReference type="Pfam" id="PF07812"/>
    </source>
</evidence>
<protein>
    <submittedName>
        <fullName evidence="2">TfuA-like protein</fullName>
    </submittedName>
</protein>
<reference evidence="3" key="1">
    <citation type="journal article" date="2019" name="Int. J. Syst. Evol. Microbiol.">
        <title>The Global Catalogue of Microorganisms (GCM) 10K type strain sequencing project: providing services to taxonomists for standard genome sequencing and annotation.</title>
        <authorList>
            <consortium name="The Broad Institute Genomics Platform"/>
            <consortium name="The Broad Institute Genome Sequencing Center for Infectious Disease"/>
            <person name="Wu L."/>
            <person name="Ma J."/>
        </authorList>
    </citation>
    <scope>NUCLEOTIDE SEQUENCE [LARGE SCALE GENOMIC DNA]</scope>
    <source>
        <strain evidence="3">JCM 17938</strain>
    </source>
</reference>
<keyword evidence="3" id="KW-1185">Reference proteome</keyword>
<evidence type="ECO:0000313" key="2">
    <source>
        <dbReference type="EMBL" id="GAA4603855.1"/>
    </source>
</evidence>
<evidence type="ECO:0000313" key="3">
    <source>
        <dbReference type="Proteomes" id="UP001500212"/>
    </source>
</evidence>
<dbReference type="RefSeq" id="WP_345349822.1">
    <property type="nucleotide sequence ID" value="NZ_BAABHJ010000003.1"/>
</dbReference>
<dbReference type="Pfam" id="PF07812">
    <property type="entry name" value="TfuA"/>
    <property type="match status" value="1"/>
</dbReference>
<accession>A0ABP8TBW4</accession>
<organism evidence="2 3">
    <name type="scientific">Actinoallomurus liliacearum</name>
    <dbReference type="NCBI Taxonomy" id="1080073"/>
    <lineage>
        <taxon>Bacteria</taxon>
        <taxon>Bacillati</taxon>
        <taxon>Actinomycetota</taxon>
        <taxon>Actinomycetes</taxon>
        <taxon>Streptosporangiales</taxon>
        <taxon>Thermomonosporaceae</taxon>
        <taxon>Actinoallomurus</taxon>
    </lineage>
</organism>
<dbReference type="Proteomes" id="UP001500212">
    <property type="component" value="Unassembled WGS sequence"/>
</dbReference>
<proteinExistence type="predicted"/>
<dbReference type="InterPro" id="IPR012924">
    <property type="entry name" value="TfuA_core"/>
</dbReference>
<feature type="domain" description="TfuA-like core" evidence="1">
    <location>
        <begin position="52"/>
        <end position="168"/>
    </location>
</feature>
<comment type="caution">
    <text evidence="2">The sequence shown here is derived from an EMBL/GenBank/DDBJ whole genome shotgun (WGS) entry which is preliminary data.</text>
</comment>
<name>A0ABP8TBW4_9ACTN</name>
<sequence>MSTPALHVFVGPTLTAARIRSLAPAATVHPPVQHGDLLRLPTSSGDTVLIVDGLWHQVPPVRHKEILELLADGVAVVGAASMGALRAAELAPYGMVGVGWVYEQYASGVIDADDEVAVTHTPEGESLSTALVCIRFAVAAAADVGVITRPDAARIFDRARALPFHRRTWHALKYVTTGDLAGPYQQLMAWLDKQGPATTNIKARDAELAVVRAAAGQLPAAAASGWQAERWRTSSLRRWIATYRPAAHAEQVSVPFLAVLHHAQLYDSAFPASWRHHVLAWIAAQPPCARNVENQALAAANARGLDTNALTPEQIGYWATPDEVVGLCRRELLLRILVRSARLDPTASVWPETPAEAAGLLDVDAAAAAAVTAWTTNERVAATGPGRTPDHLRPERIRAHLADQWGVHPSDTAALTAAARDRGILSLPDAVEAARPFYLAARAPRVRIGTTPQP</sequence>